<dbReference type="CDD" id="cd02778">
    <property type="entry name" value="MopB_CT_Thiosulfate-R-like"/>
    <property type="match status" value="1"/>
</dbReference>
<keyword evidence="7" id="KW-0408">Iron</keyword>
<keyword evidence="2" id="KW-0004">4Fe-4S</keyword>
<dbReference type="EMBL" id="CP000767">
    <property type="protein sequence ID" value="EAT99745.1"/>
    <property type="molecule type" value="Genomic_DNA"/>
</dbReference>
<dbReference type="PANTHER" id="PTHR43742">
    <property type="entry name" value="TRIMETHYLAMINE-N-OXIDE REDUCTASE"/>
    <property type="match status" value="1"/>
</dbReference>
<dbReference type="NCBIfam" id="NF012032">
    <property type="entry name" value="PRK15488.1"/>
    <property type="match status" value="1"/>
</dbReference>
<evidence type="ECO:0000259" key="9">
    <source>
        <dbReference type="PROSITE" id="PS51669"/>
    </source>
</evidence>
<dbReference type="Gene3D" id="3.40.50.740">
    <property type="match status" value="1"/>
</dbReference>
<dbReference type="InterPro" id="IPR009010">
    <property type="entry name" value="Asp_de-COase-like_dom_sf"/>
</dbReference>
<sequence>MDKSRRDFLKIGAGASALATCLTPGSLGAVGAGALKGSENFTPSFCEMCSSRCPIEGRVVDGKNVFIQGNHKASGTATSVCARGGSGHNQLYDKERIVKPLIRAGERGEGKWREASWDEALDLVAKKMLEIKEKYGAQSFVFTAKSSQTHKLMVNFASSYGSPNCFSHFSCCPITYQMVCEHMYGKPKLKRDFANAKYVVNFGHNLFEGIVIADAKKLAKFADKKDTKLLVLDPRFSVVASKADEWLPVKPGTDIAFVMALINTWIKNGTYDKEFIDKFTIGFDKVVENTKDTTPQWQEAITGIPAGTVERIAAEIWAAAPRVIIDFGHKTTTTKAEYMRTRAIMTANAMMGNWEVKGGLFGGKNAKTFNKLTGTSDFPELKNMDEPFKVPKVTRLDHAGDSGKHKFVSRKHGVLMDINEAILSEKPYPIKGWFNIRFNHLINVAGTDKSVEALKKLDFIVVSDIYLNDMATYADVVLPESTYLERDEGIEDKSGLKPAYMIRNKIVDPIGDTKDGAGIFRELARRMKIDELYTWNDMREWRMQQVKGNVELLSALEKDGYVTWKVPGILFREKALVDKFVEKFPNAAQFVGENGLMDGLAKLATKSGKIELFSEQVEAEFPGYGCLNTKDIDVFDGHELCLMSGKTPVHTNGHTQNVPFLHDLMSESPIWIHPNTAARKNLKDGDEVVLQNKYGKQKGKIMLTQGIREDTLFVYHGFGHVTPGMSRANGIGVNSSVLLSPEEGPVAATMVTNVGVDILKA</sequence>
<keyword evidence="11" id="KW-1185">Reference proteome</keyword>
<evidence type="ECO:0000256" key="6">
    <source>
        <dbReference type="ARBA" id="ARBA00023002"/>
    </source>
</evidence>
<proteinExistence type="inferred from homology"/>
<dbReference type="GO" id="GO:0016491">
    <property type="term" value="F:oxidoreductase activity"/>
    <property type="evidence" value="ECO:0007669"/>
    <property type="project" value="UniProtKB-KW"/>
</dbReference>
<dbReference type="InterPro" id="IPR006656">
    <property type="entry name" value="Mopterin_OxRdtase"/>
</dbReference>
<dbReference type="Gene3D" id="2.20.25.90">
    <property type="entry name" value="ADC-like domains"/>
    <property type="match status" value="1"/>
</dbReference>
<dbReference type="PROSITE" id="PS51669">
    <property type="entry name" value="4FE4S_MOW_BIS_MGD"/>
    <property type="match status" value="1"/>
</dbReference>
<dbReference type="Gene3D" id="2.40.40.20">
    <property type="match status" value="1"/>
</dbReference>
<evidence type="ECO:0000256" key="3">
    <source>
        <dbReference type="ARBA" id="ARBA00022505"/>
    </source>
</evidence>
<name>A7GZQ7_CAMC5</name>
<dbReference type="SUPFAM" id="SSF50692">
    <property type="entry name" value="ADC-like"/>
    <property type="match status" value="1"/>
</dbReference>
<dbReference type="PANTHER" id="PTHR43742:SF9">
    <property type="entry name" value="TETRATHIONATE REDUCTASE SUBUNIT A"/>
    <property type="match status" value="1"/>
</dbReference>
<dbReference type="AlphaFoldDB" id="A7GZQ7"/>
<evidence type="ECO:0000256" key="1">
    <source>
        <dbReference type="ARBA" id="ARBA00010312"/>
    </source>
</evidence>
<keyword evidence="8" id="KW-0411">Iron-sulfur</keyword>
<dbReference type="HOGENOM" id="CLU_000422_13_3_7"/>
<dbReference type="Pfam" id="PF01568">
    <property type="entry name" value="Molydop_binding"/>
    <property type="match status" value="1"/>
</dbReference>
<keyword evidence="5" id="KW-0732">Signal</keyword>
<evidence type="ECO:0000313" key="10">
    <source>
        <dbReference type="EMBL" id="EAT99745.1"/>
    </source>
</evidence>
<dbReference type="SUPFAM" id="SSF53706">
    <property type="entry name" value="Formate dehydrogenase/DMSO reductase, domains 1-3"/>
    <property type="match status" value="1"/>
</dbReference>
<keyword evidence="4" id="KW-0479">Metal-binding</keyword>
<gene>
    <name evidence="10" type="ORF">CCV52592_1914</name>
</gene>
<dbReference type="Proteomes" id="UP000006380">
    <property type="component" value="Chromosome"/>
</dbReference>
<dbReference type="Gene3D" id="3.40.228.10">
    <property type="entry name" value="Dimethylsulfoxide Reductase, domain 2"/>
    <property type="match status" value="1"/>
</dbReference>
<dbReference type="OrthoDB" id="9803192at2"/>
<evidence type="ECO:0000256" key="8">
    <source>
        <dbReference type="ARBA" id="ARBA00023014"/>
    </source>
</evidence>
<dbReference type="GO" id="GO:0051539">
    <property type="term" value="F:4 iron, 4 sulfur cluster binding"/>
    <property type="evidence" value="ECO:0007669"/>
    <property type="project" value="UniProtKB-KW"/>
</dbReference>
<dbReference type="STRING" id="360105.CCV52592_1914"/>
<dbReference type="InterPro" id="IPR006311">
    <property type="entry name" value="TAT_signal"/>
</dbReference>
<protein>
    <submittedName>
        <fullName evidence="10">Thiosulfate/polysulfide reductase, molybdenum-binding subunit</fullName>
    </submittedName>
</protein>
<dbReference type="GO" id="GO:0043546">
    <property type="term" value="F:molybdopterin cofactor binding"/>
    <property type="evidence" value="ECO:0007669"/>
    <property type="project" value="InterPro"/>
</dbReference>
<evidence type="ECO:0000313" key="11">
    <source>
        <dbReference type="Proteomes" id="UP000006380"/>
    </source>
</evidence>
<comment type="similarity">
    <text evidence="1">Belongs to the prokaryotic molybdopterin-containing oxidoreductase family.</text>
</comment>
<dbReference type="InterPro" id="IPR006963">
    <property type="entry name" value="Mopterin_OxRdtase_4Fe-4S_dom"/>
</dbReference>
<dbReference type="KEGG" id="ccv:CCV52592_1914"/>
<evidence type="ECO:0000256" key="7">
    <source>
        <dbReference type="ARBA" id="ARBA00023004"/>
    </source>
</evidence>
<evidence type="ECO:0000256" key="2">
    <source>
        <dbReference type="ARBA" id="ARBA00022485"/>
    </source>
</evidence>
<reference evidence="10" key="1">
    <citation type="submission" date="2016-07" db="EMBL/GenBank/DDBJ databases">
        <title>Comparative genomics of the Campylobacter concisus group.</title>
        <authorList>
            <person name="Miller W.G."/>
            <person name="Yee E."/>
            <person name="Chapman M.H."/>
            <person name="Huynh S."/>
            <person name="Bono J.L."/>
            <person name="On S.L.W."/>
            <person name="StLeger J."/>
            <person name="Foster G."/>
            <person name="Parker C.T."/>
        </authorList>
    </citation>
    <scope>NUCLEOTIDE SEQUENCE</scope>
    <source>
        <strain evidence="10">525.92</strain>
    </source>
</reference>
<dbReference type="SMART" id="SM00926">
    <property type="entry name" value="Molybdop_Fe4S4"/>
    <property type="match status" value="1"/>
</dbReference>
<dbReference type="Pfam" id="PF04879">
    <property type="entry name" value="Molybdop_Fe4S4"/>
    <property type="match status" value="1"/>
</dbReference>
<dbReference type="RefSeq" id="WP_011992560.1">
    <property type="nucleotide sequence ID" value="NC_009715.2"/>
</dbReference>
<keyword evidence="6" id="KW-0560">Oxidoreductase</keyword>
<keyword evidence="3" id="KW-0500">Molybdenum</keyword>
<accession>A7GZQ7</accession>
<evidence type="ECO:0000256" key="4">
    <source>
        <dbReference type="ARBA" id="ARBA00022723"/>
    </source>
</evidence>
<dbReference type="InterPro" id="IPR006657">
    <property type="entry name" value="MoPterin_dinucl-bd_dom"/>
</dbReference>
<dbReference type="CDD" id="cd02755">
    <property type="entry name" value="MopB_Thiosulfate-R-like"/>
    <property type="match status" value="1"/>
</dbReference>
<feature type="domain" description="4Fe-4S Mo/W bis-MGD-type" evidence="9">
    <location>
        <begin position="39"/>
        <end position="95"/>
    </location>
</feature>
<dbReference type="GO" id="GO:0046872">
    <property type="term" value="F:metal ion binding"/>
    <property type="evidence" value="ECO:0007669"/>
    <property type="project" value="UniProtKB-KW"/>
</dbReference>
<dbReference type="PROSITE" id="PS51318">
    <property type="entry name" value="TAT"/>
    <property type="match status" value="1"/>
</dbReference>
<dbReference type="Pfam" id="PF00384">
    <property type="entry name" value="Molybdopterin"/>
    <property type="match status" value="1"/>
</dbReference>
<dbReference type="InterPro" id="IPR050612">
    <property type="entry name" value="Prok_Mopterin_Oxidored"/>
</dbReference>
<evidence type="ECO:0000256" key="5">
    <source>
        <dbReference type="ARBA" id="ARBA00022729"/>
    </source>
</evidence>
<organism evidence="10 11">
    <name type="scientific">Campylobacter curvus (strain 525.92)</name>
    <dbReference type="NCBI Taxonomy" id="360105"/>
    <lineage>
        <taxon>Bacteria</taxon>
        <taxon>Pseudomonadati</taxon>
        <taxon>Campylobacterota</taxon>
        <taxon>Epsilonproteobacteria</taxon>
        <taxon>Campylobacterales</taxon>
        <taxon>Campylobacteraceae</taxon>
        <taxon>Campylobacter</taxon>
    </lineage>
</organism>